<keyword evidence="2" id="KW-1185">Reference proteome</keyword>
<dbReference type="RefSeq" id="WP_248158242.1">
    <property type="nucleotide sequence ID" value="NZ_JALNMJ010000022.1"/>
</dbReference>
<proteinExistence type="predicted"/>
<comment type="caution">
    <text evidence="1">The sequence shown here is derived from an EMBL/GenBank/DDBJ whole genome shotgun (WGS) entry which is preliminary data.</text>
</comment>
<protein>
    <recommendedName>
        <fullName evidence="3">Head-tail joining protein</fullName>
    </recommendedName>
</protein>
<dbReference type="Pfam" id="PF05354">
    <property type="entry name" value="Phage_attach"/>
    <property type="match status" value="1"/>
</dbReference>
<evidence type="ECO:0000313" key="1">
    <source>
        <dbReference type="EMBL" id="MCK7615185.1"/>
    </source>
</evidence>
<organism evidence="1 2">
    <name type="scientific">Roseibium sediminicola</name>
    <dbReference type="NCBI Taxonomy" id="2933272"/>
    <lineage>
        <taxon>Bacteria</taxon>
        <taxon>Pseudomonadati</taxon>
        <taxon>Pseudomonadota</taxon>
        <taxon>Alphaproteobacteria</taxon>
        <taxon>Hyphomicrobiales</taxon>
        <taxon>Stappiaceae</taxon>
        <taxon>Roseibium</taxon>
    </lineage>
</organism>
<gene>
    <name evidence="1" type="ORF">M0H32_23720</name>
</gene>
<name>A0ABT0H0G1_9HYPH</name>
<evidence type="ECO:0008006" key="3">
    <source>
        <dbReference type="Google" id="ProtNLM"/>
    </source>
</evidence>
<evidence type="ECO:0000313" key="2">
    <source>
        <dbReference type="Proteomes" id="UP001431221"/>
    </source>
</evidence>
<dbReference type="InterPro" id="IPR008018">
    <property type="entry name" value="Phage_tail_attach_FII"/>
</dbReference>
<reference evidence="1" key="1">
    <citation type="submission" date="2022-04" db="EMBL/GenBank/DDBJ databases">
        <title>Roseibium sp. CAU 1639 isolated from mud.</title>
        <authorList>
            <person name="Kim W."/>
        </authorList>
    </citation>
    <scope>NUCLEOTIDE SEQUENCE</scope>
    <source>
        <strain evidence="1">CAU 1639</strain>
    </source>
</reference>
<dbReference type="Proteomes" id="UP001431221">
    <property type="component" value="Unassembled WGS sequence"/>
</dbReference>
<sequence length="106" mass="11470">MLDLDKEVVDAEFEELGVDATYTPAVGDPVDCKILLSSDDDTALEFGGRSRPIGRNTVLRVRASEVSPANGQTFTLTNGGQVYRIAAEPALEDTARLVWRFKAVAV</sequence>
<dbReference type="EMBL" id="JALNMJ010000022">
    <property type="protein sequence ID" value="MCK7615185.1"/>
    <property type="molecule type" value="Genomic_DNA"/>
</dbReference>
<accession>A0ABT0H0G1</accession>